<feature type="transmembrane region" description="Helical" evidence="5">
    <location>
        <begin position="297"/>
        <end position="316"/>
    </location>
</feature>
<dbReference type="InterPro" id="IPR011701">
    <property type="entry name" value="MFS"/>
</dbReference>
<organism evidence="7 8">
    <name type="scientific">Pedococcus badiiscoriae</name>
    <dbReference type="NCBI Taxonomy" id="642776"/>
    <lineage>
        <taxon>Bacteria</taxon>
        <taxon>Bacillati</taxon>
        <taxon>Actinomycetota</taxon>
        <taxon>Actinomycetes</taxon>
        <taxon>Micrococcales</taxon>
        <taxon>Intrasporangiaceae</taxon>
        <taxon>Pedococcus</taxon>
    </lineage>
</organism>
<feature type="transmembrane region" description="Helical" evidence="5">
    <location>
        <begin position="385"/>
        <end position="405"/>
    </location>
</feature>
<evidence type="ECO:0000256" key="1">
    <source>
        <dbReference type="ARBA" id="ARBA00004651"/>
    </source>
</evidence>
<feature type="domain" description="Major facilitator superfamily (MFS) profile" evidence="6">
    <location>
        <begin position="175"/>
        <end position="424"/>
    </location>
</feature>
<feature type="transmembrane region" description="Helical" evidence="5">
    <location>
        <begin position="49"/>
        <end position="67"/>
    </location>
</feature>
<dbReference type="PROSITE" id="PS50850">
    <property type="entry name" value="MFS"/>
    <property type="match status" value="1"/>
</dbReference>
<feature type="transmembrane region" description="Helical" evidence="5">
    <location>
        <begin position="272"/>
        <end position="290"/>
    </location>
</feature>
<evidence type="ECO:0000256" key="4">
    <source>
        <dbReference type="ARBA" id="ARBA00023136"/>
    </source>
</evidence>
<gene>
    <name evidence="7" type="ORF">BJ986_002714</name>
</gene>
<evidence type="ECO:0000256" key="5">
    <source>
        <dbReference type="SAM" id="Phobius"/>
    </source>
</evidence>
<sequence length="424" mass="43920">MLLANARYRRALASAALRRAVVLGFLVRMPIFAGGVVLTLHVVSHLGRSYAAAGLVSAAATLAIAISGPWRGRLLDRRGLRRVVLPSIVVAAVCWSVAPFVSYWWLLALAALAGLFVVPSFSIIRQAVIAAVHEDDRRTAISLDSVAVELSFMIGPAAGVWAATLWPTQWVLFAIEMLGVLAGVLLWFANPVMHDEATDHVSGPQVDRDLDEGRLVDDEGVGAAVPRVARSVWFRARFIVICLAAAATTVVLGGTDIAIVAALRDFDAQSSIGWVLAVWGFGSLLGGLVYGGLQKSVSAFWLLGGLALVSAPMALAGGVASLAVLSFVAGLFCAPTITATVDQVSRVVPAAARGEAMGWHGSFMTGGMALGAPLAGYAIDHRGWQAGFLVVAGCGLLVALAGAAATSGRAAQRRAAQVGAVADA</sequence>
<evidence type="ECO:0000259" key="6">
    <source>
        <dbReference type="PROSITE" id="PS50850"/>
    </source>
</evidence>
<feature type="transmembrane region" description="Helical" evidence="5">
    <location>
        <begin position="170"/>
        <end position="189"/>
    </location>
</feature>
<protein>
    <submittedName>
        <fullName evidence="7">MFS family permease</fullName>
    </submittedName>
</protein>
<accession>A0A852WG84</accession>
<feature type="transmembrane region" description="Helical" evidence="5">
    <location>
        <begin position="79"/>
        <end position="98"/>
    </location>
</feature>
<evidence type="ECO:0000256" key="3">
    <source>
        <dbReference type="ARBA" id="ARBA00022989"/>
    </source>
</evidence>
<dbReference type="RefSeq" id="WP_337795298.1">
    <property type="nucleotide sequence ID" value="NZ_JACCAB010000001.1"/>
</dbReference>
<dbReference type="Gene3D" id="1.20.1250.20">
    <property type="entry name" value="MFS general substrate transporter like domains"/>
    <property type="match status" value="1"/>
</dbReference>
<feature type="transmembrane region" description="Helical" evidence="5">
    <location>
        <begin position="21"/>
        <end position="43"/>
    </location>
</feature>
<dbReference type="Pfam" id="PF07690">
    <property type="entry name" value="MFS_1"/>
    <property type="match status" value="1"/>
</dbReference>
<feature type="transmembrane region" description="Helical" evidence="5">
    <location>
        <begin position="361"/>
        <end position="379"/>
    </location>
</feature>
<dbReference type="SUPFAM" id="SSF103473">
    <property type="entry name" value="MFS general substrate transporter"/>
    <property type="match status" value="1"/>
</dbReference>
<dbReference type="GO" id="GO:0005886">
    <property type="term" value="C:plasma membrane"/>
    <property type="evidence" value="ECO:0007669"/>
    <property type="project" value="UniProtKB-SubCell"/>
</dbReference>
<keyword evidence="4 5" id="KW-0472">Membrane</keyword>
<dbReference type="AlphaFoldDB" id="A0A852WG84"/>
<dbReference type="GO" id="GO:0022857">
    <property type="term" value="F:transmembrane transporter activity"/>
    <property type="evidence" value="ECO:0007669"/>
    <property type="project" value="InterPro"/>
</dbReference>
<keyword evidence="8" id="KW-1185">Reference proteome</keyword>
<keyword evidence="3 5" id="KW-1133">Transmembrane helix</keyword>
<name>A0A852WG84_9MICO</name>
<feature type="transmembrane region" description="Helical" evidence="5">
    <location>
        <begin position="238"/>
        <end position="260"/>
    </location>
</feature>
<dbReference type="PANTHER" id="PTHR23542">
    <property type="match status" value="1"/>
</dbReference>
<feature type="transmembrane region" description="Helical" evidence="5">
    <location>
        <begin position="104"/>
        <end position="124"/>
    </location>
</feature>
<dbReference type="InterPro" id="IPR020846">
    <property type="entry name" value="MFS_dom"/>
</dbReference>
<feature type="transmembrane region" description="Helical" evidence="5">
    <location>
        <begin position="145"/>
        <end position="164"/>
    </location>
</feature>
<proteinExistence type="predicted"/>
<evidence type="ECO:0000313" key="7">
    <source>
        <dbReference type="EMBL" id="NYG08227.1"/>
    </source>
</evidence>
<dbReference type="InterPro" id="IPR036259">
    <property type="entry name" value="MFS_trans_sf"/>
</dbReference>
<comment type="subcellular location">
    <subcellularLocation>
        <location evidence="1">Cell membrane</location>
        <topology evidence="1">Multi-pass membrane protein</topology>
    </subcellularLocation>
</comment>
<evidence type="ECO:0000256" key="2">
    <source>
        <dbReference type="ARBA" id="ARBA00022692"/>
    </source>
</evidence>
<keyword evidence="2 5" id="KW-0812">Transmembrane</keyword>
<comment type="caution">
    <text evidence="7">The sequence shown here is derived from an EMBL/GenBank/DDBJ whole genome shotgun (WGS) entry which is preliminary data.</text>
</comment>
<reference evidence="7 8" key="1">
    <citation type="submission" date="2020-07" db="EMBL/GenBank/DDBJ databases">
        <title>Sequencing the genomes of 1000 actinobacteria strains.</title>
        <authorList>
            <person name="Klenk H.-P."/>
        </authorList>
    </citation>
    <scope>NUCLEOTIDE SEQUENCE [LARGE SCALE GENOMIC DNA]</scope>
    <source>
        <strain evidence="7 8">DSM 23987</strain>
    </source>
</reference>
<evidence type="ECO:0000313" key="8">
    <source>
        <dbReference type="Proteomes" id="UP000573599"/>
    </source>
</evidence>
<dbReference type="PANTHER" id="PTHR23542:SF1">
    <property type="entry name" value="MAJOR FACILITATOR SUPERFAMILY (MFS) PROFILE DOMAIN-CONTAINING PROTEIN"/>
    <property type="match status" value="1"/>
</dbReference>
<dbReference type="EMBL" id="JACCAB010000001">
    <property type="protein sequence ID" value="NYG08227.1"/>
    <property type="molecule type" value="Genomic_DNA"/>
</dbReference>
<dbReference type="Proteomes" id="UP000573599">
    <property type="component" value="Unassembled WGS sequence"/>
</dbReference>